<feature type="compositionally biased region" description="Basic and acidic residues" evidence="1">
    <location>
        <begin position="28"/>
        <end position="44"/>
    </location>
</feature>
<dbReference type="Proteomes" id="UP000217257">
    <property type="component" value="Chromosome"/>
</dbReference>
<protein>
    <recommendedName>
        <fullName evidence="4">TonB C-terminal domain-containing protein</fullName>
    </recommendedName>
</protein>
<dbReference type="RefSeq" id="WP_095987637.1">
    <property type="nucleotide sequence ID" value="NZ_CP022098.1"/>
</dbReference>
<evidence type="ECO:0008006" key="4">
    <source>
        <dbReference type="Google" id="ProtNLM"/>
    </source>
</evidence>
<name>A0A250J6T5_9BACT</name>
<dbReference type="EMBL" id="CP022098">
    <property type="protein sequence ID" value="ATB39639.1"/>
    <property type="molecule type" value="Genomic_DNA"/>
</dbReference>
<proteinExistence type="predicted"/>
<feature type="region of interest" description="Disordered" evidence="1">
    <location>
        <begin position="20"/>
        <end position="154"/>
    </location>
</feature>
<dbReference type="AlphaFoldDB" id="A0A250J6T5"/>
<evidence type="ECO:0000313" key="2">
    <source>
        <dbReference type="EMBL" id="ATB39639.1"/>
    </source>
</evidence>
<accession>A0A250J6T5</accession>
<gene>
    <name evidence="2" type="ORF">CYFUS_005084</name>
</gene>
<feature type="region of interest" description="Disordered" evidence="1">
    <location>
        <begin position="224"/>
        <end position="267"/>
    </location>
</feature>
<reference evidence="2 3" key="1">
    <citation type="submission" date="2017-06" db="EMBL/GenBank/DDBJ databases">
        <title>Sequencing and comparative analysis of myxobacterial genomes.</title>
        <authorList>
            <person name="Rupp O."/>
            <person name="Goesmann A."/>
            <person name="Sogaard-Andersen L."/>
        </authorList>
    </citation>
    <scope>NUCLEOTIDE SEQUENCE [LARGE SCALE GENOMIC DNA]</scope>
    <source>
        <strain evidence="2 3">DSM 52655</strain>
    </source>
</reference>
<evidence type="ECO:0000313" key="3">
    <source>
        <dbReference type="Proteomes" id="UP000217257"/>
    </source>
</evidence>
<dbReference type="KEGG" id="cfus:CYFUS_005084"/>
<evidence type="ECO:0000256" key="1">
    <source>
        <dbReference type="SAM" id="MobiDB-lite"/>
    </source>
</evidence>
<organism evidence="2 3">
    <name type="scientific">Cystobacter fuscus</name>
    <dbReference type="NCBI Taxonomy" id="43"/>
    <lineage>
        <taxon>Bacteria</taxon>
        <taxon>Pseudomonadati</taxon>
        <taxon>Myxococcota</taxon>
        <taxon>Myxococcia</taxon>
        <taxon>Myxococcales</taxon>
        <taxon>Cystobacterineae</taxon>
        <taxon>Archangiaceae</taxon>
        <taxon>Cystobacter</taxon>
    </lineage>
</organism>
<sequence>MLLSLVLHGALGLLLWRARPPSLASPPEAREPILLEFTEHEAPREVAGAEPPAVPPRETPRRSPQGPPVRKPASAPAPVTAPEPIASSGPSRSPEAGAPSVVPQVPDVPRAVRLFPGPGGLPVEQGSAAEDAPRGHTWRPGDGPSPEQRLAEERERVRGRVQGFLDDGLATVRVENGLVDTYFGQMDHALEKGLTGASLFDYQGVLRHFFPAINPRELMKGAARYGATGSPDDATGGPSGTERLEDVARSGTAGSRARRARDPLGELDRSVAGANTLSVDLELEQSPTGQLLGVKLLRGSGNPLFDTYVLEKVPPSLATLGPASENFAARTRAPTVRSVWNVEGHVSFSRTIKLSKLHTLDAADAAYVSALLATNLLGGSFDETRGEVTIVDVRRPHFDIRTRLLRVY</sequence>